<dbReference type="InterPro" id="IPR013708">
    <property type="entry name" value="Shikimate_DH-bd_N"/>
</dbReference>
<keyword evidence="6" id="KW-1185">Reference proteome</keyword>
<dbReference type="SUPFAM" id="SSF51735">
    <property type="entry name" value="NAD(P)-binding Rossmann-fold domains"/>
    <property type="match status" value="1"/>
</dbReference>
<dbReference type="GO" id="GO:0004764">
    <property type="term" value="F:shikimate 3-dehydrogenase (NADP+) activity"/>
    <property type="evidence" value="ECO:0007669"/>
    <property type="project" value="InterPro"/>
</dbReference>
<dbReference type="PANTHER" id="PTHR21089:SF1">
    <property type="entry name" value="BIFUNCTIONAL 3-DEHYDROQUINATE DEHYDRATASE_SHIKIMATE DEHYDROGENASE, CHLOROPLASTIC"/>
    <property type="match status" value="1"/>
</dbReference>
<dbReference type="GO" id="GO:0009423">
    <property type="term" value="P:chorismate biosynthetic process"/>
    <property type="evidence" value="ECO:0007669"/>
    <property type="project" value="TreeGrafter"/>
</dbReference>
<dbReference type="Gene3D" id="3.40.50.10860">
    <property type="entry name" value="Leucine Dehydrogenase, chain A, domain 1"/>
    <property type="match status" value="1"/>
</dbReference>
<dbReference type="RefSeq" id="WP_163284015.1">
    <property type="nucleotide sequence ID" value="NZ_JAAGVY010000008.1"/>
</dbReference>
<keyword evidence="3" id="KW-0028">Amino-acid biosynthesis</keyword>
<dbReference type="GO" id="GO:0005829">
    <property type="term" value="C:cytosol"/>
    <property type="evidence" value="ECO:0007669"/>
    <property type="project" value="TreeGrafter"/>
</dbReference>
<comment type="caution">
    <text evidence="5">The sequence shown here is derived from an EMBL/GenBank/DDBJ whole genome shotgun (WGS) entry which is preliminary data.</text>
</comment>
<evidence type="ECO:0000256" key="3">
    <source>
        <dbReference type="ARBA" id="ARBA00023141"/>
    </source>
</evidence>
<dbReference type="AlphaFoldDB" id="A0A7K3WNQ9"/>
<sequence length="242" mass="26828">MDLYGLIGKTLKHSFSEAYFREKFEKEQIDARFQNFELETIDVFPKILSENPNLLGLSVTIPYKTVIIPFLDEVDPSAKEIGSVNSIRVSNGKTIGFNTDAGGFSNSIKPFLAHGMERALILGTGGASKAVAYALRQTGLDVVLASRTPEEGQLGYSEINQNAINAFKLIVNTTPLGMYPDVSSFPDIPYEYLTSEHLLYDLTYNPAETEFLRRGKEKGAIVVNGLSMLKIQAEMSWEIWTG</sequence>
<dbReference type="GO" id="GO:0050661">
    <property type="term" value="F:NADP binding"/>
    <property type="evidence" value="ECO:0007669"/>
    <property type="project" value="TreeGrafter"/>
</dbReference>
<evidence type="ECO:0000256" key="1">
    <source>
        <dbReference type="ARBA" id="ARBA00004871"/>
    </source>
</evidence>
<name>A0A7K3WNQ9_9FLAO</name>
<dbReference type="GO" id="GO:0009073">
    <property type="term" value="P:aromatic amino acid family biosynthetic process"/>
    <property type="evidence" value="ECO:0007669"/>
    <property type="project" value="UniProtKB-KW"/>
</dbReference>
<gene>
    <name evidence="5" type="ORF">G3O08_06385</name>
</gene>
<proteinExistence type="predicted"/>
<feature type="domain" description="Shikimate dehydrogenase substrate binding N-terminal" evidence="4">
    <location>
        <begin position="6"/>
        <end position="87"/>
    </location>
</feature>
<dbReference type="InterPro" id="IPR046346">
    <property type="entry name" value="Aminoacid_DH-like_N_sf"/>
</dbReference>
<protein>
    <submittedName>
        <fullName evidence="5">Shikimate dehydrogenase</fullName>
    </submittedName>
</protein>
<evidence type="ECO:0000313" key="6">
    <source>
        <dbReference type="Proteomes" id="UP000486602"/>
    </source>
</evidence>
<dbReference type="GO" id="GO:0019632">
    <property type="term" value="P:shikimate metabolic process"/>
    <property type="evidence" value="ECO:0007669"/>
    <property type="project" value="TreeGrafter"/>
</dbReference>
<accession>A0A7K3WNQ9</accession>
<dbReference type="Gene3D" id="3.40.50.720">
    <property type="entry name" value="NAD(P)-binding Rossmann-like Domain"/>
    <property type="match status" value="1"/>
</dbReference>
<dbReference type="Pfam" id="PF08501">
    <property type="entry name" value="Shikimate_dh_N"/>
    <property type="match status" value="1"/>
</dbReference>
<dbReference type="SUPFAM" id="SSF53223">
    <property type="entry name" value="Aminoacid dehydrogenase-like, N-terminal domain"/>
    <property type="match status" value="1"/>
</dbReference>
<keyword evidence="3" id="KW-0057">Aromatic amino acid biosynthesis</keyword>
<evidence type="ECO:0000313" key="5">
    <source>
        <dbReference type="EMBL" id="NEN23124.1"/>
    </source>
</evidence>
<keyword evidence="2" id="KW-0560">Oxidoreductase</keyword>
<reference evidence="5 6" key="1">
    <citation type="submission" date="2020-02" db="EMBL/GenBank/DDBJ databases">
        <title>Out from the shadows clarifying the taxonomy of the family Cryomorphaceae and related taxa by utilizing the GTDB taxonomic framework.</title>
        <authorList>
            <person name="Bowman J.P."/>
        </authorList>
    </citation>
    <scope>NUCLEOTIDE SEQUENCE [LARGE SCALE GENOMIC DNA]</scope>
    <source>
        <strain evidence="5 6">QSSC 1-22</strain>
    </source>
</reference>
<dbReference type="InterPro" id="IPR022893">
    <property type="entry name" value="Shikimate_DH_fam"/>
</dbReference>
<dbReference type="InterPro" id="IPR036291">
    <property type="entry name" value="NAD(P)-bd_dom_sf"/>
</dbReference>
<evidence type="ECO:0000259" key="4">
    <source>
        <dbReference type="Pfam" id="PF08501"/>
    </source>
</evidence>
<dbReference type="PANTHER" id="PTHR21089">
    <property type="entry name" value="SHIKIMATE DEHYDROGENASE"/>
    <property type="match status" value="1"/>
</dbReference>
<organism evidence="5 6">
    <name type="scientific">Cryomorpha ignava</name>
    <dbReference type="NCBI Taxonomy" id="101383"/>
    <lineage>
        <taxon>Bacteria</taxon>
        <taxon>Pseudomonadati</taxon>
        <taxon>Bacteroidota</taxon>
        <taxon>Flavobacteriia</taxon>
        <taxon>Flavobacteriales</taxon>
        <taxon>Cryomorphaceae</taxon>
        <taxon>Cryomorpha</taxon>
    </lineage>
</organism>
<dbReference type="EMBL" id="JAAGVY010000008">
    <property type="protein sequence ID" value="NEN23124.1"/>
    <property type="molecule type" value="Genomic_DNA"/>
</dbReference>
<evidence type="ECO:0000256" key="2">
    <source>
        <dbReference type="ARBA" id="ARBA00023002"/>
    </source>
</evidence>
<dbReference type="Proteomes" id="UP000486602">
    <property type="component" value="Unassembled WGS sequence"/>
</dbReference>
<comment type="pathway">
    <text evidence="1">Metabolic intermediate biosynthesis; chorismate biosynthesis; chorismate from D-erythrose 4-phosphate and phosphoenolpyruvate: step 4/7.</text>
</comment>
<dbReference type="CDD" id="cd01065">
    <property type="entry name" value="NAD_bind_Shikimate_DH"/>
    <property type="match status" value="1"/>
</dbReference>